<gene>
    <name evidence="1" type="ORF">SAMN05216418_2372</name>
</gene>
<dbReference type="RefSeq" id="WP_058232557.1">
    <property type="nucleotide sequence ID" value="NZ_FMYG01000005.1"/>
</dbReference>
<organism evidence="1 2">
    <name type="scientific">Microbacterium enclense</name>
    <dbReference type="NCBI Taxonomy" id="993073"/>
    <lineage>
        <taxon>Bacteria</taxon>
        <taxon>Bacillati</taxon>
        <taxon>Actinomycetota</taxon>
        <taxon>Actinomycetes</taxon>
        <taxon>Micrococcales</taxon>
        <taxon>Microbacteriaceae</taxon>
        <taxon>Microbacterium</taxon>
    </lineage>
</organism>
<reference evidence="1 2" key="1">
    <citation type="submission" date="2016-09" db="EMBL/GenBank/DDBJ databases">
        <authorList>
            <person name="Capua I."/>
            <person name="De Benedictis P."/>
            <person name="Joannis T."/>
            <person name="Lombin L.H."/>
            <person name="Cattoli G."/>
        </authorList>
    </citation>
    <scope>NUCLEOTIDE SEQUENCE [LARGE SCALE GENOMIC DNA]</scope>
    <source>
        <strain evidence="1 2">NIO-1002</strain>
    </source>
</reference>
<name>A0A1G6M3N6_9MICO</name>
<accession>A0A1G6M3N6</accession>
<proteinExistence type="predicted"/>
<dbReference type="Proteomes" id="UP000183203">
    <property type="component" value="Unassembled WGS sequence"/>
</dbReference>
<evidence type="ECO:0000313" key="1">
    <source>
        <dbReference type="EMBL" id="SDC49566.1"/>
    </source>
</evidence>
<evidence type="ECO:0000313" key="2">
    <source>
        <dbReference type="Proteomes" id="UP000183203"/>
    </source>
</evidence>
<sequence>MGVGRWIGTGAVGLAGAVLARTAIGRAVAAGTVAYRVWKDPKVQKVRRKVVAKLAKQRTARTSAR</sequence>
<dbReference type="AlphaFoldDB" id="A0A1G6M3N6"/>
<dbReference type="EMBL" id="FMYG01000005">
    <property type="protein sequence ID" value="SDC49566.1"/>
    <property type="molecule type" value="Genomic_DNA"/>
</dbReference>
<protein>
    <submittedName>
        <fullName evidence="1">Uncharacterized protein</fullName>
    </submittedName>
</protein>